<dbReference type="InterPro" id="IPR050679">
    <property type="entry name" value="Bact_HTH_transcr_reg"/>
</dbReference>
<evidence type="ECO:0000259" key="4">
    <source>
        <dbReference type="PROSITE" id="PS50949"/>
    </source>
</evidence>
<dbReference type="PANTHER" id="PTHR44846:SF1">
    <property type="entry name" value="MANNOSYL-D-GLYCERATE TRANSPORT_METABOLISM SYSTEM REPRESSOR MNGR-RELATED"/>
    <property type="match status" value="1"/>
</dbReference>
<dbReference type="PANTHER" id="PTHR44846">
    <property type="entry name" value="MANNOSYL-D-GLYCERATE TRANSPORT/METABOLISM SYSTEM REPRESSOR MNGR-RELATED"/>
    <property type="match status" value="1"/>
</dbReference>
<keyword evidence="2" id="KW-0238">DNA-binding</keyword>
<dbReference type="Gene3D" id="3.40.1410.10">
    <property type="entry name" value="Chorismate lyase-like"/>
    <property type="match status" value="1"/>
</dbReference>
<reference evidence="5" key="1">
    <citation type="journal article" date="2014" name="Int. J. Syst. Evol. Microbiol.">
        <title>Complete genome of a new Firmicutes species belonging to the dominant human colonic microbiota ('Ruminococcus bicirculans') reveals two chromosomes and a selective capacity to utilize plant glucans.</title>
        <authorList>
            <consortium name="NISC Comparative Sequencing Program"/>
            <person name="Wegmann U."/>
            <person name="Louis P."/>
            <person name="Goesmann A."/>
            <person name="Henrissat B."/>
            <person name="Duncan S.H."/>
            <person name="Flint H.J."/>
        </authorList>
    </citation>
    <scope>NUCLEOTIDE SEQUENCE</scope>
    <source>
        <strain evidence="5">KCTC 62575</strain>
    </source>
</reference>
<organism evidence="6 7">
    <name type="scientific">Acinetobacter sichuanensis</name>
    <dbReference type="NCBI Taxonomy" id="2136183"/>
    <lineage>
        <taxon>Bacteria</taxon>
        <taxon>Pseudomonadati</taxon>
        <taxon>Pseudomonadota</taxon>
        <taxon>Gammaproteobacteria</taxon>
        <taxon>Moraxellales</taxon>
        <taxon>Moraxellaceae</taxon>
        <taxon>Acinetobacter</taxon>
    </lineage>
</organism>
<dbReference type="SMART" id="SM00866">
    <property type="entry name" value="UTRA"/>
    <property type="match status" value="1"/>
</dbReference>
<dbReference type="GO" id="GO:0003677">
    <property type="term" value="F:DNA binding"/>
    <property type="evidence" value="ECO:0007669"/>
    <property type="project" value="UniProtKB-KW"/>
</dbReference>
<feature type="domain" description="HTH gntR-type" evidence="4">
    <location>
        <begin position="13"/>
        <end position="81"/>
    </location>
</feature>
<dbReference type="Gene3D" id="1.10.10.10">
    <property type="entry name" value="Winged helix-like DNA-binding domain superfamily/Winged helix DNA-binding domain"/>
    <property type="match status" value="1"/>
</dbReference>
<reference evidence="6 7" key="2">
    <citation type="submission" date="2018-08" db="EMBL/GenBank/DDBJ databases">
        <title>The draft genome of Acinetobacter sichuanensis strain WCHAc060041.</title>
        <authorList>
            <person name="Qin J."/>
            <person name="Feng Y."/>
            <person name="Zong Z."/>
        </authorList>
    </citation>
    <scope>NUCLEOTIDE SEQUENCE [LARGE SCALE GENOMIC DNA]</scope>
    <source>
        <strain evidence="6 7">WCHAc060041</strain>
    </source>
</reference>
<dbReference type="Proteomes" id="UP001595455">
    <property type="component" value="Unassembled WGS sequence"/>
</dbReference>
<evidence type="ECO:0000256" key="1">
    <source>
        <dbReference type="ARBA" id="ARBA00023015"/>
    </source>
</evidence>
<dbReference type="EMBL" id="JBHRSF010000040">
    <property type="protein sequence ID" value="MFC2995847.1"/>
    <property type="molecule type" value="Genomic_DNA"/>
</dbReference>
<comment type="caution">
    <text evidence="6">The sequence shown here is derived from an EMBL/GenBank/DDBJ whole genome shotgun (WGS) entry which is preliminary data.</text>
</comment>
<dbReference type="InterPro" id="IPR028978">
    <property type="entry name" value="Chorismate_lyase_/UTRA_dom_sf"/>
</dbReference>
<dbReference type="OrthoDB" id="9784545at2"/>
<dbReference type="PRINTS" id="PR00035">
    <property type="entry name" value="HTHGNTR"/>
</dbReference>
<dbReference type="Proteomes" id="UP000240957">
    <property type="component" value="Unassembled WGS sequence"/>
</dbReference>
<gene>
    <name evidence="5" type="ORF">ACFODO_11295</name>
    <name evidence="6" type="ORF">C9E89_012795</name>
</gene>
<dbReference type="SUPFAM" id="SSF46785">
    <property type="entry name" value="Winged helix' DNA-binding domain"/>
    <property type="match status" value="1"/>
</dbReference>
<accession>A0A371YNU5</accession>
<dbReference type="EMBL" id="PYIX02000021">
    <property type="protein sequence ID" value="RFC83133.1"/>
    <property type="molecule type" value="Genomic_DNA"/>
</dbReference>
<evidence type="ECO:0000313" key="7">
    <source>
        <dbReference type="Proteomes" id="UP000240957"/>
    </source>
</evidence>
<name>A0A371YNU5_9GAMM</name>
<dbReference type="InterPro" id="IPR000524">
    <property type="entry name" value="Tscrpt_reg_HTH_GntR"/>
</dbReference>
<evidence type="ECO:0000256" key="3">
    <source>
        <dbReference type="ARBA" id="ARBA00023163"/>
    </source>
</evidence>
<dbReference type="CDD" id="cd07377">
    <property type="entry name" value="WHTH_GntR"/>
    <property type="match status" value="1"/>
</dbReference>
<dbReference type="AlphaFoldDB" id="A0A371YNU5"/>
<reference evidence="8" key="3">
    <citation type="journal article" date="2019" name="Int. J. Syst. Evol. Microbiol.">
        <title>The Global Catalogue of Microorganisms (GCM) 10K type strain sequencing project: providing services to taxonomists for standard genome sequencing and annotation.</title>
        <authorList>
            <consortium name="The Broad Institute Genomics Platform"/>
            <consortium name="The Broad Institute Genome Sequencing Center for Infectious Disease"/>
            <person name="Wu L."/>
            <person name="Ma J."/>
        </authorList>
    </citation>
    <scope>NUCLEOTIDE SEQUENCE [LARGE SCALE GENOMIC DNA]</scope>
    <source>
        <strain evidence="8">KCTC 62575</strain>
    </source>
</reference>
<dbReference type="InterPro" id="IPR036388">
    <property type="entry name" value="WH-like_DNA-bd_sf"/>
</dbReference>
<protein>
    <submittedName>
        <fullName evidence="6">UTRA domain-containing protein</fullName>
    </submittedName>
</protein>
<proteinExistence type="predicted"/>
<dbReference type="InterPro" id="IPR036390">
    <property type="entry name" value="WH_DNA-bd_sf"/>
</dbReference>
<evidence type="ECO:0000256" key="2">
    <source>
        <dbReference type="ARBA" id="ARBA00023125"/>
    </source>
</evidence>
<dbReference type="RefSeq" id="WP_107008730.1">
    <property type="nucleotide sequence ID" value="NZ_JBHRSF010000040.1"/>
</dbReference>
<evidence type="ECO:0000313" key="8">
    <source>
        <dbReference type="Proteomes" id="UP001595455"/>
    </source>
</evidence>
<dbReference type="Pfam" id="PF07702">
    <property type="entry name" value="UTRA"/>
    <property type="match status" value="1"/>
</dbReference>
<keyword evidence="8" id="KW-1185">Reference proteome</keyword>
<keyword evidence="1" id="KW-0805">Transcription regulation</keyword>
<dbReference type="InterPro" id="IPR011663">
    <property type="entry name" value="UTRA"/>
</dbReference>
<keyword evidence="3" id="KW-0804">Transcription</keyword>
<evidence type="ECO:0000313" key="6">
    <source>
        <dbReference type="EMBL" id="RFC83133.1"/>
    </source>
</evidence>
<dbReference type="PROSITE" id="PS50949">
    <property type="entry name" value="HTH_GNTR"/>
    <property type="match status" value="1"/>
</dbReference>
<dbReference type="GO" id="GO:0003700">
    <property type="term" value="F:DNA-binding transcription factor activity"/>
    <property type="evidence" value="ECO:0007669"/>
    <property type="project" value="InterPro"/>
</dbReference>
<dbReference type="SMART" id="SM00345">
    <property type="entry name" value="HTH_GNTR"/>
    <property type="match status" value="1"/>
</dbReference>
<dbReference type="Pfam" id="PF00392">
    <property type="entry name" value="GntR"/>
    <property type="match status" value="1"/>
</dbReference>
<dbReference type="SUPFAM" id="SSF64288">
    <property type="entry name" value="Chorismate lyase-like"/>
    <property type="match status" value="1"/>
</dbReference>
<reference evidence="5" key="4">
    <citation type="submission" date="2024-09" db="EMBL/GenBank/DDBJ databases">
        <authorList>
            <person name="Sun Q."/>
            <person name="Mori K."/>
        </authorList>
    </citation>
    <scope>NUCLEOTIDE SEQUENCE</scope>
    <source>
        <strain evidence="5">KCTC 62575</strain>
    </source>
</reference>
<evidence type="ECO:0000313" key="5">
    <source>
        <dbReference type="EMBL" id="MFC2995847.1"/>
    </source>
</evidence>
<sequence length="245" mass="28036">MFMSVRENTAARIPKYIAIRDAIAHEIESGQLTANTKLTSERVLSEQFVTTRVAVREALLALEMDGLIYRLDRRGWFVRAPRIIYRPQSTKSFNQYVTEQGGIPSTELISAELLPATQWDATHLNIAVGDEIYSIWRRRSINGRPVVVEHLRVNACLFPDFLTQSLEDSITILMAEHYQRQLTRAHINLYPTAFSEQQAKALHVNVGSMGLYICRTNCDQNGVITDVDQEYWLHDVLDLHFEASE</sequence>
<dbReference type="GO" id="GO:0045892">
    <property type="term" value="P:negative regulation of DNA-templated transcription"/>
    <property type="evidence" value="ECO:0007669"/>
    <property type="project" value="TreeGrafter"/>
</dbReference>